<protein>
    <submittedName>
        <fullName evidence="7">Uncharacterized protein</fullName>
    </submittedName>
</protein>
<dbReference type="GO" id="GO:0005634">
    <property type="term" value="C:nucleus"/>
    <property type="evidence" value="ECO:0007669"/>
    <property type="project" value="UniProtKB-SubCell"/>
</dbReference>
<name>A0A553HXI2_9PEZI</name>
<dbReference type="AlphaFoldDB" id="A0A553HXI2"/>
<sequence>MDLDPQAIIAQLNASPVDRVAALRRLKNDVIGDIQKKTLWVQHGLIPHIVKLLLSNDSGNNANGKEARQPFLALDTPAVDETARLQALQLLASFANAGPAFLLPLFAASVLPAVLGESCLQNDHPEIVLAALRVIKHLAVAAASASAHSPISPKSLADIIFSDSYLKSLRQILLPRTSDRENEASITIVAYLIRTLCYEERHQTTLVDSGILDALATRIAAFAMAEGYVLPNAEVRARIEGLGEYIPETPISSGSLDELLGAIAAIITDSPFRVCKLIYSPSIIAVFPNINTDDGQYPDTPPEFIILPGLRPMKPKGPRRMDSVMDLLLPTTPSFPRVLGNGGGFSPPSAQSSREAPNTNGRPSSKLQTSLVSWTPPEENTAHNVDHLGDVESPLVPWLIHLVRTRTGSEALMAASVLTSLFKTGFVYKSREASIGLLVVPVLLELLEDADANIKESGNGWISRDARTKLDVIEETPAVLARLITDSESMQKAAFDCGAVKTICKLLKSSYDTPLSTAESRPWSPNGDHIGIPGSIASECQLGDEGQHPQLIHHRRMRETSLRALGALATFNEDFRKAIVDQQVVTCIIDALNPFAGSSKHTKDQDVLHHSGSRSKTSSLEQNPVSVIVAACYAIRMLSRSVNTLRTALVDQNASEPLFRLLRHPDVEVQIAATACICNLVPDFSPMRDVSIVQIVQSIILTTMFKPLVDTGVIKVLCEHAHSMNSALRLNALWALKNLVDSASIDHKKRCVEELESGWLVRLICDDTEDEALFSAKTRSERPSASATPDVMDEDIDMGFVHEQNRPWLASSLYKATSTTLKSDIRILQLAESQLETLKELEQDPVRKARHDDLAIQEQGLDFIRNLIGGAHSSSSSDSANDTMEMIDYLLIALGQDRLFAILTSKLKPKVLHPFSRRGTSGHETRVLPPQAKIIEAVIFILVHIAASIPRHRQLVIAQTDLLKQLAKLSSSQDREVRVALCHLINNLTWQDDMSDASACSQRATELKNLGFLKKLEALSQSDDELDVRERAKSALWQMKQGY</sequence>
<evidence type="ECO:0000256" key="1">
    <source>
        <dbReference type="ARBA" id="ARBA00004123"/>
    </source>
</evidence>
<dbReference type="EMBL" id="VFLP01000034">
    <property type="protein sequence ID" value="TRX92659.1"/>
    <property type="molecule type" value="Genomic_DNA"/>
</dbReference>
<dbReference type="Proteomes" id="UP000319160">
    <property type="component" value="Unassembled WGS sequence"/>
</dbReference>
<evidence type="ECO:0000313" key="7">
    <source>
        <dbReference type="EMBL" id="TRX92659.1"/>
    </source>
</evidence>
<dbReference type="SMART" id="SM00185">
    <property type="entry name" value="ARM"/>
    <property type="match status" value="7"/>
</dbReference>
<dbReference type="GO" id="GO:0043161">
    <property type="term" value="P:proteasome-mediated ubiquitin-dependent protein catabolic process"/>
    <property type="evidence" value="ECO:0007669"/>
    <property type="project" value="TreeGrafter"/>
</dbReference>
<dbReference type="STRING" id="2512241.A0A553HXI2"/>
<dbReference type="InterPro" id="IPR000225">
    <property type="entry name" value="Armadillo"/>
</dbReference>
<evidence type="ECO:0000256" key="6">
    <source>
        <dbReference type="SAM" id="MobiDB-lite"/>
    </source>
</evidence>
<comment type="caution">
    <text evidence="7">The sequence shown here is derived from an EMBL/GenBank/DDBJ whole genome shotgun (WGS) entry which is preliminary data.</text>
</comment>
<proteinExistence type="predicted"/>
<dbReference type="InterPro" id="IPR016024">
    <property type="entry name" value="ARM-type_fold"/>
</dbReference>
<dbReference type="GO" id="GO:0005737">
    <property type="term" value="C:cytoplasm"/>
    <property type="evidence" value="ECO:0007669"/>
    <property type="project" value="UniProtKB-SubCell"/>
</dbReference>
<evidence type="ECO:0000256" key="2">
    <source>
        <dbReference type="ARBA" id="ARBA00004496"/>
    </source>
</evidence>
<feature type="region of interest" description="Disordered" evidence="6">
    <location>
        <begin position="339"/>
        <end position="369"/>
    </location>
</feature>
<organism evidence="7 8">
    <name type="scientific">Xylaria flabelliformis</name>
    <dbReference type="NCBI Taxonomy" id="2512241"/>
    <lineage>
        <taxon>Eukaryota</taxon>
        <taxon>Fungi</taxon>
        <taxon>Dikarya</taxon>
        <taxon>Ascomycota</taxon>
        <taxon>Pezizomycotina</taxon>
        <taxon>Sordariomycetes</taxon>
        <taxon>Xylariomycetidae</taxon>
        <taxon>Xylariales</taxon>
        <taxon>Xylariaceae</taxon>
        <taxon>Xylaria</taxon>
    </lineage>
</organism>
<feature type="compositionally biased region" description="Polar residues" evidence="6">
    <location>
        <begin position="348"/>
        <end position="369"/>
    </location>
</feature>
<dbReference type="Pfam" id="PF00514">
    <property type="entry name" value="Arm"/>
    <property type="match status" value="2"/>
</dbReference>
<dbReference type="SUPFAM" id="SSF48371">
    <property type="entry name" value="ARM repeat"/>
    <property type="match status" value="2"/>
</dbReference>
<accession>A0A553HXI2</accession>
<dbReference type="InterPro" id="IPR011989">
    <property type="entry name" value="ARM-like"/>
</dbReference>
<gene>
    <name evidence="7" type="ORF">FHL15_006333</name>
</gene>
<keyword evidence="4" id="KW-0677">Repeat</keyword>
<dbReference type="InterPro" id="IPR038739">
    <property type="entry name" value="ARMC8/Vid28"/>
</dbReference>
<dbReference type="Gene3D" id="1.25.10.10">
    <property type="entry name" value="Leucine-rich Repeat Variant"/>
    <property type="match status" value="4"/>
</dbReference>
<keyword evidence="8" id="KW-1185">Reference proteome</keyword>
<keyword evidence="3" id="KW-0963">Cytoplasm</keyword>
<keyword evidence="5" id="KW-0539">Nucleus</keyword>
<evidence type="ECO:0000313" key="8">
    <source>
        <dbReference type="Proteomes" id="UP000319160"/>
    </source>
</evidence>
<evidence type="ECO:0000256" key="4">
    <source>
        <dbReference type="ARBA" id="ARBA00022737"/>
    </source>
</evidence>
<dbReference type="OrthoDB" id="5559898at2759"/>
<evidence type="ECO:0000256" key="5">
    <source>
        <dbReference type="ARBA" id="ARBA00023242"/>
    </source>
</evidence>
<evidence type="ECO:0000256" key="3">
    <source>
        <dbReference type="ARBA" id="ARBA00022490"/>
    </source>
</evidence>
<dbReference type="GO" id="GO:0034657">
    <property type="term" value="C:GID complex"/>
    <property type="evidence" value="ECO:0007669"/>
    <property type="project" value="TreeGrafter"/>
</dbReference>
<comment type="subcellular location">
    <subcellularLocation>
        <location evidence="2">Cytoplasm</location>
    </subcellularLocation>
    <subcellularLocation>
        <location evidence="1">Nucleus</location>
    </subcellularLocation>
</comment>
<feature type="region of interest" description="Disordered" evidence="6">
    <location>
        <begin position="599"/>
        <end position="618"/>
    </location>
</feature>
<reference evidence="8" key="1">
    <citation type="submission" date="2019-06" db="EMBL/GenBank/DDBJ databases">
        <title>Draft genome sequence of the griseofulvin-producing fungus Xylaria cubensis strain G536.</title>
        <authorList>
            <person name="Mead M.E."/>
            <person name="Raja H.A."/>
            <person name="Steenwyk J.L."/>
            <person name="Knowles S.L."/>
            <person name="Oberlies N.H."/>
            <person name="Rokas A."/>
        </authorList>
    </citation>
    <scope>NUCLEOTIDE SEQUENCE [LARGE SCALE GENOMIC DNA]</scope>
    <source>
        <strain evidence="8">G536</strain>
    </source>
</reference>
<dbReference type="PANTHER" id="PTHR15651:SF7">
    <property type="entry name" value="ARMADILLO REPEAT-CONTAINING PROTEIN 8"/>
    <property type="match status" value="1"/>
</dbReference>
<dbReference type="PANTHER" id="PTHR15651">
    <property type="entry name" value="ARMADILLO REPEAT-CONTAINING PROTEIN 8"/>
    <property type="match status" value="1"/>
</dbReference>